<dbReference type="WBParaSite" id="Hba_12977">
    <property type="protein sequence ID" value="Hba_12977"/>
    <property type="gene ID" value="Hba_12977"/>
</dbReference>
<protein>
    <recommendedName>
        <fullName evidence="2">GMP reductase</fullName>
        <ecNumber evidence="1">1.7.1.7</ecNumber>
    </recommendedName>
</protein>
<evidence type="ECO:0000313" key="6">
    <source>
        <dbReference type="Proteomes" id="UP000095283"/>
    </source>
</evidence>
<dbReference type="InterPro" id="IPR013785">
    <property type="entry name" value="Aldolase_TIM"/>
</dbReference>
<dbReference type="EC" id="1.7.1.7" evidence="1"/>
<sequence length="190" mass="22060">MPRIENEPKLDFKDVLLRPKRSTLKSRADVDLVREYEFKNSKKHYIGIPVAASNMDTVGTFEMATALAPHKMFTTVHKHYTVEQWKNFFESETDASVFNHIAVSSGISDNDFTKLRAVCEVVPSLEYICLDVANGYSEVFVEFIRKVREQFPRSCIIVCISLTKSKNERLFYLFFRVDYTGRFDTLILYS</sequence>
<dbReference type="Proteomes" id="UP000095283">
    <property type="component" value="Unplaced"/>
</dbReference>
<keyword evidence="6" id="KW-1185">Reference proteome</keyword>
<evidence type="ECO:0000256" key="4">
    <source>
        <dbReference type="ARBA" id="ARBA00023002"/>
    </source>
</evidence>
<evidence type="ECO:0000256" key="1">
    <source>
        <dbReference type="ARBA" id="ARBA00012678"/>
    </source>
</evidence>
<feature type="domain" description="IMP dehydrogenase/GMP reductase" evidence="5">
    <location>
        <begin position="10"/>
        <end position="158"/>
    </location>
</feature>
<keyword evidence="4" id="KW-0560">Oxidoreductase</keyword>
<dbReference type="AlphaFoldDB" id="A0A1I7X6C1"/>
<dbReference type="SMART" id="SM01240">
    <property type="entry name" value="IMPDH"/>
    <property type="match status" value="1"/>
</dbReference>
<accession>A0A1I7X6C1</accession>
<evidence type="ECO:0000313" key="7">
    <source>
        <dbReference type="WBParaSite" id="Hba_12977"/>
    </source>
</evidence>
<dbReference type="Gene3D" id="3.20.20.70">
    <property type="entry name" value="Aldolase class I"/>
    <property type="match status" value="1"/>
</dbReference>
<dbReference type="InterPro" id="IPR050139">
    <property type="entry name" value="GMP_reductase"/>
</dbReference>
<dbReference type="PANTHER" id="PTHR43170">
    <property type="entry name" value="GMP REDUCTASE"/>
    <property type="match status" value="1"/>
</dbReference>
<dbReference type="InterPro" id="IPR001093">
    <property type="entry name" value="IMP_DH_GMPRt"/>
</dbReference>
<proteinExistence type="predicted"/>
<evidence type="ECO:0000256" key="3">
    <source>
        <dbReference type="ARBA" id="ARBA00022857"/>
    </source>
</evidence>
<dbReference type="PANTHER" id="PTHR43170:SF5">
    <property type="entry name" value="GMP REDUCTASE"/>
    <property type="match status" value="1"/>
</dbReference>
<dbReference type="GO" id="GO:0003920">
    <property type="term" value="F:GMP reductase activity"/>
    <property type="evidence" value="ECO:0007669"/>
    <property type="project" value="UniProtKB-EC"/>
</dbReference>
<dbReference type="SUPFAM" id="SSF51412">
    <property type="entry name" value="Inosine monophosphate dehydrogenase (IMPDH)"/>
    <property type="match status" value="1"/>
</dbReference>
<evidence type="ECO:0000256" key="2">
    <source>
        <dbReference type="ARBA" id="ARBA00015800"/>
    </source>
</evidence>
<keyword evidence="3" id="KW-0521">NADP</keyword>
<reference evidence="7" key="1">
    <citation type="submission" date="2016-11" db="UniProtKB">
        <authorList>
            <consortium name="WormBaseParasite"/>
        </authorList>
    </citation>
    <scope>IDENTIFICATION</scope>
</reference>
<evidence type="ECO:0000259" key="5">
    <source>
        <dbReference type="Pfam" id="PF00478"/>
    </source>
</evidence>
<organism evidence="6 7">
    <name type="scientific">Heterorhabditis bacteriophora</name>
    <name type="common">Entomopathogenic nematode worm</name>
    <dbReference type="NCBI Taxonomy" id="37862"/>
    <lineage>
        <taxon>Eukaryota</taxon>
        <taxon>Metazoa</taxon>
        <taxon>Ecdysozoa</taxon>
        <taxon>Nematoda</taxon>
        <taxon>Chromadorea</taxon>
        <taxon>Rhabditida</taxon>
        <taxon>Rhabditina</taxon>
        <taxon>Rhabditomorpha</taxon>
        <taxon>Strongyloidea</taxon>
        <taxon>Heterorhabditidae</taxon>
        <taxon>Heterorhabditis</taxon>
    </lineage>
</organism>
<name>A0A1I7X6C1_HETBA</name>
<dbReference type="Pfam" id="PF00478">
    <property type="entry name" value="IMPDH"/>
    <property type="match status" value="1"/>
</dbReference>